<dbReference type="Proteomes" id="UP000018031">
    <property type="component" value="Unassembled WGS sequence"/>
</dbReference>
<name>T1DT15_9PORP</name>
<comment type="caution">
    <text evidence="1">The sequence shown here is derived from an EMBL/GenBank/DDBJ whole genome shotgun (WGS) entry which is preliminary data.</text>
</comment>
<gene>
    <name evidence="1" type="ORF">PORCRE_1664</name>
</gene>
<accession>T1DT15</accession>
<sequence length="43" mass="5006">MASTTEKGAKKYLLRELPPTQELAFIPTGDNFDLLRMLMNRFF</sequence>
<organism evidence="1 2">
    <name type="scientific">Porphyromonas crevioricanis JCM 15906</name>
    <dbReference type="NCBI Taxonomy" id="1305617"/>
    <lineage>
        <taxon>Bacteria</taxon>
        <taxon>Pseudomonadati</taxon>
        <taxon>Bacteroidota</taxon>
        <taxon>Bacteroidia</taxon>
        <taxon>Bacteroidales</taxon>
        <taxon>Porphyromonadaceae</taxon>
        <taxon>Porphyromonas</taxon>
    </lineage>
</organism>
<proteinExistence type="predicted"/>
<dbReference type="AlphaFoldDB" id="T1DT15"/>
<evidence type="ECO:0000313" key="1">
    <source>
        <dbReference type="EMBL" id="GAD05950.1"/>
    </source>
</evidence>
<dbReference type="EMBL" id="BAOU01000046">
    <property type="protein sequence ID" value="GAD05950.1"/>
    <property type="molecule type" value="Genomic_DNA"/>
</dbReference>
<reference evidence="2" key="1">
    <citation type="journal article" date="2013" name="Genome">
        <title>Draft Genome Sequences of Porphyromonas crevioricanis JCM 15906T and Porphyromonas cansulci JCM 13913T Isolated from a Canine Oral Cavity.</title>
        <authorList>
            <person name="Sakamoto M."/>
            <person name="Tanaka N."/>
            <person name="Shiwa Y."/>
            <person name="Yoshikawa H."/>
            <person name="Ohkuma M."/>
        </authorList>
    </citation>
    <scope>NUCLEOTIDE SEQUENCE [LARGE SCALE GENOMIC DNA]</scope>
    <source>
        <strain evidence="2">JCM 15906</strain>
    </source>
</reference>
<protein>
    <submittedName>
        <fullName evidence="1">Uncharacterized protein</fullName>
    </submittedName>
</protein>
<reference evidence="1 2" key="2">
    <citation type="journal article" date="2013" name="Genome Announc.">
        <title>Draft Genome Sequences of Porphyromonas crevioricanis JCM 15906T and Porphyromonas cansulci JCM 13913T Isolated from a Canine Oral Cavity.</title>
        <authorList>
            <person name="Sakamoto M."/>
            <person name="Tanaka N."/>
            <person name="Shiwa Y."/>
            <person name="Yoshikawa H."/>
            <person name="Ohkuma M."/>
        </authorList>
    </citation>
    <scope>NUCLEOTIDE SEQUENCE [LARGE SCALE GENOMIC DNA]</scope>
    <source>
        <strain evidence="1 2">JCM 15906</strain>
    </source>
</reference>
<evidence type="ECO:0000313" key="2">
    <source>
        <dbReference type="Proteomes" id="UP000018031"/>
    </source>
</evidence>